<dbReference type="InterPro" id="IPR011990">
    <property type="entry name" value="TPR-like_helical_dom_sf"/>
</dbReference>
<dbReference type="PROSITE" id="PS51257">
    <property type="entry name" value="PROKAR_LIPOPROTEIN"/>
    <property type="match status" value="1"/>
</dbReference>
<reference evidence="2" key="1">
    <citation type="submission" date="2016-11" db="EMBL/GenBank/DDBJ databases">
        <authorList>
            <person name="Varghese N."/>
            <person name="Submissions S."/>
        </authorList>
    </citation>
    <scope>NUCLEOTIDE SEQUENCE [LARGE SCALE GENOMIC DNA]</scope>
    <source>
        <strain evidence="2">DSM 19741</strain>
    </source>
</reference>
<protein>
    <submittedName>
        <fullName evidence="1">Starch-binding associating with outer membrane</fullName>
    </submittedName>
</protein>
<dbReference type="Pfam" id="PF12771">
    <property type="entry name" value="SusD-like_2"/>
    <property type="match status" value="1"/>
</dbReference>
<accession>A0A1M5IJ38</accession>
<sequence>MKKIKMFNELIQTKKIFVGILSGMLFLSSCTSELDINKDPNNPTEVPNSTLLASAEVNLGYIIGGEATRMPSNIVQYYAGHRGQPNEYARYDITPSSTDGLWTNMYNVLIDLKAIEDNTTVTNDKLYLGISQLLQAYSFSVLTDAFGDIPYSNALKLSLNLTPSYDKQENIYDGLLLTIDKGIANVTSNSGANPGAADVIYGGSATKWIAFGNSLKLRLLNHLSLRRPAVALTFLQTNPTVISSSTNDAKVVFGISASNANPIYQFDILSGRKDNAVANTIVNKMKALSDPRIPVYFRPLGALSPFAGQYLGNTPGDDTDDAGENLFSRTGSAYASTNSPVILISAAEVNFIKSEIYFRASDAINAATNYNSAITQDLTSLGLATTATTYLANPLVTYNNTLQRIMEQKWITMFQGAYESFVDYRRTGFPVLTPSINNRTSNAIPVRLSYPQIEINVNTASLQAGPGIPLPYVSLSNKVWWDL</sequence>
<dbReference type="InterPro" id="IPR041662">
    <property type="entry name" value="SusD-like_2"/>
</dbReference>
<dbReference type="Proteomes" id="UP000184036">
    <property type="component" value="Unassembled WGS sequence"/>
</dbReference>
<evidence type="ECO:0000313" key="2">
    <source>
        <dbReference type="Proteomes" id="UP000184036"/>
    </source>
</evidence>
<dbReference type="STRING" id="271157.SAMN05444396_10796"/>
<dbReference type="Gene3D" id="1.25.40.390">
    <property type="match status" value="1"/>
</dbReference>
<keyword evidence="2" id="KW-1185">Reference proteome</keyword>
<proteinExistence type="predicted"/>
<dbReference type="AlphaFoldDB" id="A0A1M5IJ38"/>
<dbReference type="SUPFAM" id="SSF48452">
    <property type="entry name" value="TPR-like"/>
    <property type="match status" value="1"/>
</dbReference>
<dbReference type="RefSeq" id="WP_234972963.1">
    <property type="nucleotide sequence ID" value="NZ_FQWE01000007.1"/>
</dbReference>
<evidence type="ECO:0000313" key="1">
    <source>
        <dbReference type="EMBL" id="SHG28358.1"/>
    </source>
</evidence>
<gene>
    <name evidence="1" type="ORF">SAMN05444396_10796</name>
</gene>
<organism evidence="1 2">
    <name type="scientific">Flavobacterium segetis</name>
    <dbReference type="NCBI Taxonomy" id="271157"/>
    <lineage>
        <taxon>Bacteria</taxon>
        <taxon>Pseudomonadati</taxon>
        <taxon>Bacteroidota</taxon>
        <taxon>Flavobacteriia</taxon>
        <taxon>Flavobacteriales</taxon>
        <taxon>Flavobacteriaceae</taxon>
        <taxon>Flavobacterium</taxon>
    </lineage>
</organism>
<name>A0A1M5IJ38_9FLAO</name>
<dbReference type="EMBL" id="FQWE01000007">
    <property type="protein sequence ID" value="SHG28358.1"/>
    <property type="molecule type" value="Genomic_DNA"/>
</dbReference>